<dbReference type="Pfam" id="PF12229">
    <property type="entry name" value="PG_binding_4"/>
    <property type="match status" value="1"/>
</dbReference>
<keyword evidence="2" id="KW-0812">Transmembrane</keyword>
<reference evidence="4" key="2">
    <citation type="submission" date="2021-04" db="EMBL/GenBank/DDBJ databases">
        <authorList>
            <person name="Gilroy R."/>
        </authorList>
    </citation>
    <scope>NUCLEOTIDE SEQUENCE</scope>
    <source>
        <strain evidence="4">ChiHjej8B7-3636</strain>
    </source>
</reference>
<feature type="domain" description="YoaR-like putative peptidoglycan binding" evidence="3">
    <location>
        <begin position="123"/>
        <end position="205"/>
    </location>
</feature>
<dbReference type="AlphaFoldDB" id="A0A9D2KIU8"/>
<sequence length="358" mass="36845">MTDVVTRPTDSADESAASEPRVEWAAPEPKKRSPKKYWLGIGIPAVAVVLAGGIAFVGTTFTAPGVSALGTDLGMMNVADVEQAIADSVANSTITVAVEGETKTFTGDELGLGVDAAAAAQSIKDTYRLWQVGEWNPGAIDADVTVDEAVTSSTLSDAFADQYVDPVNAQITFVDGAYTVVPDEIGHGIDASDLAASVAEQLAKANPIQALASGETILAAGDAPSISVNAKITEIEALLTTDEAKQTASKLNAAIDGITFTLDGDTVDEVSSEKAASWLDVSVTDDGEVDVVPDTKSIQAYADALPAEVDREPVDSDVIVDGAGNVLKTEKEGLDGYKVSSTEGAADAIAEQLANLEP</sequence>
<protein>
    <submittedName>
        <fullName evidence="4">Peptidoglycan binding domain-containing protein</fullName>
    </submittedName>
</protein>
<evidence type="ECO:0000313" key="5">
    <source>
        <dbReference type="Proteomes" id="UP000824220"/>
    </source>
</evidence>
<dbReference type="Proteomes" id="UP000824220">
    <property type="component" value="Unassembled WGS sequence"/>
</dbReference>
<proteinExistence type="predicted"/>
<name>A0A9D2KIU8_9MICO</name>
<keyword evidence="2" id="KW-0472">Membrane</keyword>
<dbReference type="EMBL" id="DXAM01000107">
    <property type="protein sequence ID" value="HJA04713.1"/>
    <property type="molecule type" value="Genomic_DNA"/>
</dbReference>
<accession>A0A9D2KIU8</accession>
<evidence type="ECO:0000259" key="3">
    <source>
        <dbReference type="Pfam" id="PF12229"/>
    </source>
</evidence>
<comment type="caution">
    <text evidence="4">The sequence shown here is derived from an EMBL/GenBank/DDBJ whole genome shotgun (WGS) entry which is preliminary data.</text>
</comment>
<evidence type="ECO:0000256" key="2">
    <source>
        <dbReference type="SAM" id="Phobius"/>
    </source>
</evidence>
<evidence type="ECO:0000313" key="4">
    <source>
        <dbReference type="EMBL" id="HJA04713.1"/>
    </source>
</evidence>
<organism evidence="4 5">
    <name type="scientific">Candidatus Microbacterium stercoravium</name>
    <dbReference type="NCBI Taxonomy" id="2838697"/>
    <lineage>
        <taxon>Bacteria</taxon>
        <taxon>Bacillati</taxon>
        <taxon>Actinomycetota</taxon>
        <taxon>Actinomycetes</taxon>
        <taxon>Micrococcales</taxon>
        <taxon>Microbacteriaceae</taxon>
        <taxon>Microbacterium</taxon>
    </lineage>
</organism>
<reference evidence="4" key="1">
    <citation type="journal article" date="2021" name="PeerJ">
        <title>Extensive microbial diversity within the chicken gut microbiome revealed by metagenomics and culture.</title>
        <authorList>
            <person name="Gilroy R."/>
            <person name="Ravi A."/>
            <person name="Getino M."/>
            <person name="Pursley I."/>
            <person name="Horton D.L."/>
            <person name="Alikhan N.F."/>
            <person name="Baker D."/>
            <person name="Gharbi K."/>
            <person name="Hall N."/>
            <person name="Watson M."/>
            <person name="Adriaenssens E.M."/>
            <person name="Foster-Nyarko E."/>
            <person name="Jarju S."/>
            <person name="Secka A."/>
            <person name="Antonio M."/>
            <person name="Oren A."/>
            <person name="Chaudhuri R.R."/>
            <person name="La Ragione R."/>
            <person name="Hildebrand F."/>
            <person name="Pallen M.J."/>
        </authorList>
    </citation>
    <scope>NUCLEOTIDE SEQUENCE</scope>
    <source>
        <strain evidence="4">ChiHjej8B7-3636</strain>
    </source>
</reference>
<feature type="non-terminal residue" evidence="4">
    <location>
        <position position="358"/>
    </location>
</feature>
<feature type="transmembrane region" description="Helical" evidence="2">
    <location>
        <begin position="37"/>
        <end position="57"/>
    </location>
</feature>
<feature type="region of interest" description="Disordered" evidence="1">
    <location>
        <begin position="1"/>
        <end position="33"/>
    </location>
</feature>
<gene>
    <name evidence="4" type="ORF">H9800_07600</name>
</gene>
<evidence type="ECO:0000256" key="1">
    <source>
        <dbReference type="SAM" id="MobiDB-lite"/>
    </source>
</evidence>
<keyword evidence="2" id="KW-1133">Transmembrane helix</keyword>
<dbReference type="InterPro" id="IPR022029">
    <property type="entry name" value="YoaR-like_PG-bd"/>
</dbReference>